<evidence type="ECO:0000256" key="7">
    <source>
        <dbReference type="ARBA" id="ARBA00023137"/>
    </source>
</evidence>
<comment type="catalytic activity">
    <reaction evidence="8">
        <text>L-seryl-[protein] + ATP = O-phospho-L-seryl-[protein] + ADP + H(+)</text>
        <dbReference type="Rhea" id="RHEA:17989"/>
        <dbReference type="Rhea" id="RHEA-COMP:9863"/>
        <dbReference type="Rhea" id="RHEA-COMP:11604"/>
        <dbReference type="ChEBI" id="CHEBI:15378"/>
        <dbReference type="ChEBI" id="CHEBI:29999"/>
        <dbReference type="ChEBI" id="CHEBI:30616"/>
        <dbReference type="ChEBI" id="CHEBI:83421"/>
        <dbReference type="ChEBI" id="CHEBI:456216"/>
        <dbReference type="EC" id="2.7.12.2"/>
    </reaction>
</comment>
<dbReference type="InterPro" id="IPR011009">
    <property type="entry name" value="Kinase-like_dom_sf"/>
</dbReference>
<keyword evidence="2" id="KW-0597">Phosphoprotein</keyword>
<dbReference type="PROSITE" id="PS50011">
    <property type="entry name" value="PROTEIN_KINASE_DOM"/>
    <property type="match status" value="1"/>
</dbReference>
<evidence type="ECO:0000256" key="3">
    <source>
        <dbReference type="ARBA" id="ARBA00022679"/>
    </source>
</evidence>
<evidence type="ECO:0000256" key="8">
    <source>
        <dbReference type="ARBA" id="ARBA00049014"/>
    </source>
</evidence>
<dbReference type="GeneID" id="108254448"/>
<gene>
    <name evidence="13" type="primary">LOC108254448</name>
</gene>
<dbReference type="GO" id="GO:0043068">
    <property type="term" value="P:positive regulation of programmed cell death"/>
    <property type="evidence" value="ECO:0007669"/>
    <property type="project" value="UniProtKB-ARBA"/>
</dbReference>
<keyword evidence="5" id="KW-0418">Kinase</keyword>
<dbReference type="GO" id="GO:0004708">
    <property type="term" value="F:MAP kinase kinase activity"/>
    <property type="evidence" value="ECO:0007669"/>
    <property type="project" value="UniProtKB-EC"/>
</dbReference>
<feature type="domain" description="Protein kinase" evidence="11">
    <location>
        <begin position="13"/>
        <end position="97"/>
    </location>
</feature>
<dbReference type="Gene3D" id="3.30.200.20">
    <property type="entry name" value="Phosphorylase Kinase, domain 1"/>
    <property type="match status" value="1"/>
</dbReference>
<dbReference type="InterPro" id="IPR052468">
    <property type="entry name" value="Dual_spec_MAPK_kinase"/>
</dbReference>
<organism evidence="12 13">
    <name type="scientific">Diaphorina citri</name>
    <name type="common">Asian citrus psyllid</name>
    <dbReference type="NCBI Taxonomy" id="121845"/>
    <lineage>
        <taxon>Eukaryota</taxon>
        <taxon>Metazoa</taxon>
        <taxon>Ecdysozoa</taxon>
        <taxon>Arthropoda</taxon>
        <taxon>Hexapoda</taxon>
        <taxon>Insecta</taxon>
        <taxon>Pterygota</taxon>
        <taxon>Neoptera</taxon>
        <taxon>Paraneoptera</taxon>
        <taxon>Hemiptera</taxon>
        <taxon>Sternorrhyncha</taxon>
        <taxon>Psylloidea</taxon>
        <taxon>Psyllidae</taxon>
        <taxon>Diaphorininae</taxon>
        <taxon>Diaphorina</taxon>
    </lineage>
</organism>
<keyword evidence="3" id="KW-0808">Transferase</keyword>
<dbReference type="Proteomes" id="UP000079169">
    <property type="component" value="Unplaced"/>
</dbReference>
<evidence type="ECO:0000256" key="10">
    <source>
        <dbReference type="ARBA" id="ARBA00051693"/>
    </source>
</evidence>
<reference evidence="13" key="1">
    <citation type="submission" date="2025-08" db="UniProtKB">
        <authorList>
            <consortium name="RefSeq"/>
        </authorList>
    </citation>
    <scope>IDENTIFICATION</scope>
</reference>
<dbReference type="Pfam" id="PF00069">
    <property type="entry name" value="Pkinase"/>
    <property type="match status" value="1"/>
</dbReference>
<keyword evidence="7" id="KW-0829">Tyrosine-protein kinase</keyword>
<dbReference type="GO" id="GO:0016477">
    <property type="term" value="P:cell migration"/>
    <property type="evidence" value="ECO:0007669"/>
    <property type="project" value="UniProtKB-ARBA"/>
</dbReference>
<protein>
    <submittedName>
        <fullName evidence="13">Dual specificity mitogen-activated protein kinase kinase 7-like</fullName>
    </submittedName>
</protein>
<proteinExistence type="predicted"/>
<dbReference type="GO" id="GO:0051239">
    <property type="term" value="P:regulation of multicellular organismal process"/>
    <property type="evidence" value="ECO:0007669"/>
    <property type="project" value="UniProtKB-ARBA"/>
</dbReference>
<dbReference type="GO" id="GO:0010508">
    <property type="term" value="P:positive regulation of autophagy"/>
    <property type="evidence" value="ECO:0007669"/>
    <property type="project" value="UniProtKB-ARBA"/>
</dbReference>
<dbReference type="AlphaFoldDB" id="A0A1S4ESA4"/>
<dbReference type="InterPro" id="IPR000719">
    <property type="entry name" value="Prot_kinase_dom"/>
</dbReference>
<evidence type="ECO:0000256" key="4">
    <source>
        <dbReference type="ARBA" id="ARBA00022741"/>
    </source>
</evidence>
<dbReference type="GO" id="GO:0004713">
    <property type="term" value="F:protein tyrosine kinase activity"/>
    <property type="evidence" value="ECO:0007669"/>
    <property type="project" value="UniProtKB-KW"/>
</dbReference>
<comment type="catalytic activity">
    <reaction evidence="9">
        <text>L-threonyl-[protein] + ATP = O-phospho-L-threonyl-[protein] + ADP + H(+)</text>
        <dbReference type="Rhea" id="RHEA:46608"/>
        <dbReference type="Rhea" id="RHEA-COMP:11060"/>
        <dbReference type="Rhea" id="RHEA-COMP:11605"/>
        <dbReference type="ChEBI" id="CHEBI:15378"/>
        <dbReference type="ChEBI" id="CHEBI:30013"/>
        <dbReference type="ChEBI" id="CHEBI:30616"/>
        <dbReference type="ChEBI" id="CHEBI:61977"/>
        <dbReference type="ChEBI" id="CHEBI:456216"/>
        <dbReference type="EC" id="2.7.12.2"/>
    </reaction>
</comment>
<feature type="non-terminal residue" evidence="13">
    <location>
        <position position="97"/>
    </location>
</feature>
<dbReference type="PaxDb" id="121845-A0A1S4ESA4"/>
<dbReference type="GO" id="GO:0006950">
    <property type="term" value="P:response to stress"/>
    <property type="evidence" value="ECO:0007669"/>
    <property type="project" value="UniProtKB-ARBA"/>
</dbReference>
<comment type="catalytic activity">
    <reaction evidence="10">
        <text>L-tyrosyl-[protein] + ATP = O-phospho-L-tyrosyl-[protein] + ADP + H(+)</text>
        <dbReference type="Rhea" id="RHEA:10596"/>
        <dbReference type="Rhea" id="RHEA-COMP:10136"/>
        <dbReference type="Rhea" id="RHEA-COMP:20101"/>
        <dbReference type="ChEBI" id="CHEBI:15378"/>
        <dbReference type="ChEBI" id="CHEBI:30616"/>
        <dbReference type="ChEBI" id="CHEBI:46858"/>
        <dbReference type="ChEBI" id="CHEBI:61978"/>
        <dbReference type="ChEBI" id="CHEBI:456216"/>
        <dbReference type="EC" id="2.7.12.2"/>
    </reaction>
</comment>
<evidence type="ECO:0000256" key="6">
    <source>
        <dbReference type="ARBA" id="ARBA00022840"/>
    </source>
</evidence>
<evidence type="ECO:0000256" key="1">
    <source>
        <dbReference type="ARBA" id="ARBA00022527"/>
    </source>
</evidence>
<evidence type="ECO:0000259" key="11">
    <source>
        <dbReference type="PROSITE" id="PS50011"/>
    </source>
</evidence>
<evidence type="ECO:0000256" key="2">
    <source>
        <dbReference type="ARBA" id="ARBA00022553"/>
    </source>
</evidence>
<accession>A0A1S4ESA4</accession>
<dbReference type="PANTHER" id="PTHR47238:SF2">
    <property type="entry name" value="DUAL SPECIFICITY MITOGEN-ACTIVATED PROTEIN KINASE KINASE HEMIPTEROUS"/>
    <property type="match status" value="1"/>
</dbReference>
<keyword evidence="4" id="KW-0547">Nucleotide-binding</keyword>
<dbReference type="RefSeq" id="XP_017304922.1">
    <property type="nucleotide sequence ID" value="XM_017449433.1"/>
</dbReference>
<evidence type="ECO:0000256" key="9">
    <source>
        <dbReference type="ARBA" id="ARBA00049299"/>
    </source>
</evidence>
<keyword evidence="12" id="KW-1185">Reference proteome</keyword>
<sequence>INNKRYQTEMKHLEDLGELGSGTCGQVVKMLHKPSQTVIAVKQMRRSRNSEENKRIIMDLDVVLKSHDCGYIVRCLGCFITESDVWICMELMATCFD</sequence>
<dbReference type="FunFam" id="3.30.200.20:FF:000040">
    <property type="entry name" value="Dual specificity mitogen-activated protein kinase kinase"/>
    <property type="match status" value="1"/>
</dbReference>
<dbReference type="GO" id="GO:0005524">
    <property type="term" value="F:ATP binding"/>
    <property type="evidence" value="ECO:0007669"/>
    <property type="project" value="UniProtKB-KW"/>
</dbReference>
<dbReference type="PANTHER" id="PTHR47238">
    <property type="entry name" value="MITOGEN-ACTIVATED PROTEIN KINASE KINASE 5"/>
    <property type="match status" value="1"/>
</dbReference>
<dbReference type="GO" id="GO:0030707">
    <property type="term" value="P:follicle cell of egg chamber development"/>
    <property type="evidence" value="ECO:0007669"/>
    <property type="project" value="UniProtKB-ARBA"/>
</dbReference>
<keyword evidence="1" id="KW-0723">Serine/threonine-protein kinase</keyword>
<dbReference type="GO" id="GO:0005829">
    <property type="term" value="C:cytosol"/>
    <property type="evidence" value="ECO:0007669"/>
    <property type="project" value="UniProtKB-ARBA"/>
</dbReference>
<dbReference type="OMA" id="WICMEIL"/>
<name>A0A1S4ESA4_DIACI</name>
<dbReference type="SUPFAM" id="SSF56112">
    <property type="entry name" value="Protein kinase-like (PK-like)"/>
    <property type="match status" value="1"/>
</dbReference>
<keyword evidence="6" id="KW-0067">ATP-binding</keyword>
<evidence type="ECO:0000313" key="13">
    <source>
        <dbReference type="RefSeq" id="XP_017304922.1"/>
    </source>
</evidence>
<dbReference type="GO" id="GO:0004674">
    <property type="term" value="F:protein serine/threonine kinase activity"/>
    <property type="evidence" value="ECO:0007669"/>
    <property type="project" value="UniProtKB-KW"/>
</dbReference>
<dbReference type="KEGG" id="dci:108254448"/>
<evidence type="ECO:0000256" key="5">
    <source>
        <dbReference type="ARBA" id="ARBA00022777"/>
    </source>
</evidence>
<dbReference type="STRING" id="121845.A0A1S4ESA4"/>
<evidence type="ECO:0000313" key="12">
    <source>
        <dbReference type="Proteomes" id="UP000079169"/>
    </source>
</evidence>
<feature type="non-terminal residue" evidence="13">
    <location>
        <position position="1"/>
    </location>
</feature>